<reference evidence="8" key="1">
    <citation type="journal article" date="2021" name="Sci. Adv.">
        <title>The American lobster genome reveals insights on longevity, neural, and immune adaptations.</title>
        <authorList>
            <person name="Polinski J.M."/>
            <person name="Zimin A.V."/>
            <person name="Clark K.F."/>
            <person name="Kohn A.B."/>
            <person name="Sadowski N."/>
            <person name="Timp W."/>
            <person name="Ptitsyn A."/>
            <person name="Khanna P."/>
            <person name="Romanova D.Y."/>
            <person name="Williams P."/>
            <person name="Greenwood S.J."/>
            <person name="Moroz L.L."/>
            <person name="Walt D.R."/>
            <person name="Bodnar A.G."/>
        </authorList>
    </citation>
    <scope>NUCLEOTIDE SEQUENCE</scope>
    <source>
        <strain evidence="8">GMGI-L3</strain>
    </source>
</reference>
<gene>
    <name evidence="8" type="primary">ODF2-L</name>
    <name evidence="8" type="ORF">Hamer_G018179</name>
</gene>
<feature type="region of interest" description="Disordered" evidence="7">
    <location>
        <begin position="89"/>
        <end position="144"/>
    </location>
</feature>
<feature type="coiled-coil region" evidence="6">
    <location>
        <begin position="804"/>
        <end position="856"/>
    </location>
</feature>
<feature type="compositionally biased region" description="Basic and acidic residues" evidence="7">
    <location>
        <begin position="188"/>
        <end position="197"/>
    </location>
</feature>
<comment type="similarity">
    <text evidence="2">Belongs to the ODF2 family.</text>
</comment>
<evidence type="ECO:0000256" key="4">
    <source>
        <dbReference type="ARBA" id="ARBA00023054"/>
    </source>
</evidence>
<name>A0A8J5JHL7_HOMAM</name>
<keyword evidence="3" id="KW-0963">Cytoplasm</keyword>
<dbReference type="InterPro" id="IPR026099">
    <property type="entry name" value="Odf2-rel"/>
</dbReference>
<feature type="compositionally biased region" description="Basic and acidic residues" evidence="7">
    <location>
        <begin position="106"/>
        <end position="144"/>
    </location>
</feature>
<keyword evidence="5" id="KW-0206">Cytoskeleton</keyword>
<evidence type="ECO:0000256" key="6">
    <source>
        <dbReference type="SAM" id="Coils"/>
    </source>
</evidence>
<dbReference type="GO" id="GO:0005813">
    <property type="term" value="C:centrosome"/>
    <property type="evidence" value="ECO:0007669"/>
    <property type="project" value="UniProtKB-SubCell"/>
</dbReference>
<protein>
    <submittedName>
        <fullName evidence="8">Outer dense fiber protein 2-like</fullName>
    </submittedName>
</protein>
<accession>A0A8J5JHL7</accession>
<dbReference type="SUPFAM" id="SSF103657">
    <property type="entry name" value="BAR/IMD domain-like"/>
    <property type="match status" value="1"/>
</dbReference>
<sequence length="888" mass="103110">MLRDRRVRRYQKFLKTLRQPESSRCSCPSHLHPRPWVPPPCRTTRPHGRMDRSHQGWVTDDDEGQYSLRHLYNDARVLKEAFSKVRQGDHLSKDMRNTVKKWSKKNLPEQDDRSKRSRRREEKQPHTDHSQQAEGDDTRSPRELAREEEALRHKLRNLRELTQNNAALIEENKKLMRKIHQLRQRSKRQQEAQRGSRESMGGEQGTGSREEFVILSLKKKYEDLLHYVLKVESENQKLKSLTGMSGDHEDYFNGSDREDITCGPRVVARLEGELEALRREIMKKDDYIVDCERHMQTLKENISLQESRRNQNASAGNIDTAMLEEEWMRRLNETREMYDRAIQGYKDQLEELQAKLLSSEQRHAEQVQELVARLTKAQSEVTSARTSNETHDEAVSHQNGEPYGRQRSNKGKNGERSRSIGTESPEQDEDSDSVSSKSEETEREKGRTGAARAGDEVPGRSNDKTKETDNLKDDENGNKSEKANHANSRGKNHDKGDQAISGTPFIIAGFEKYSETLENLVKRVESLSVGGEDSVNTVSVIKDTISQCLQEWRESFQQVWRQQEDDADRLKKDYDDLKKNYDDLKKDYIDLEKGNDDLKKDNDDLQRKIRSKNKKAESLQYQYKDLEQKNIKLIHQCSQLESRMGASQITGHLDVLQSLPKTLQETEQRLLDTRELLQQALGEKQTLQDQVKIMGEKLSKKESKLKAEREQSTTREKEIANHKENILSIHHQLEEVTREVSHLREQLSTKDTILEHTSAQLEERIRECASLSSQVERYRLQQNQESDRIQTQLTERDSASHKQYVEAQTLATRYQAQLSALRSEKDHNEKSLRNHVRKLEEQIDQLQLRNSTLQRQLTTITSTYHNMFSTVDLDPLCPVPGGSNVKGP</sequence>
<dbReference type="EMBL" id="JAHLQT010044460">
    <property type="protein sequence ID" value="KAG7154438.1"/>
    <property type="molecule type" value="Genomic_DNA"/>
</dbReference>
<feature type="compositionally biased region" description="Polar residues" evidence="7">
    <location>
        <begin position="378"/>
        <end position="387"/>
    </location>
</feature>
<feature type="region of interest" description="Disordered" evidence="7">
    <location>
        <begin position="378"/>
        <end position="500"/>
    </location>
</feature>
<feature type="coiled-coil region" evidence="6">
    <location>
        <begin position="560"/>
        <end position="690"/>
    </location>
</feature>
<organism evidence="8 9">
    <name type="scientific">Homarus americanus</name>
    <name type="common">American lobster</name>
    <dbReference type="NCBI Taxonomy" id="6706"/>
    <lineage>
        <taxon>Eukaryota</taxon>
        <taxon>Metazoa</taxon>
        <taxon>Ecdysozoa</taxon>
        <taxon>Arthropoda</taxon>
        <taxon>Crustacea</taxon>
        <taxon>Multicrustacea</taxon>
        <taxon>Malacostraca</taxon>
        <taxon>Eumalacostraca</taxon>
        <taxon>Eucarida</taxon>
        <taxon>Decapoda</taxon>
        <taxon>Pleocyemata</taxon>
        <taxon>Astacidea</taxon>
        <taxon>Nephropoidea</taxon>
        <taxon>Nephropidae</taxon>
        <taxon>Homarus</taxon>
    </lineage>
</organism>
<feature type="compositionally biased region" description="Basic and acidic residues" evidence="7">
    <location>
        <begin position="437"/>
        <end position="484"/>
    </location>
</feature>
<evidence type="ECO:0000256" key="5">
    <source>
        <dbReference type="ARBA" id="ARBA00023212"/>
    </source>
</evidence>
<dbReference type="PANTHER" id="PTHR23162:SF10">
    <property type="entry name" value="FI13205P"/>
    <property type="match status" value="1"/>
</dbReference>
<evidence type="ECO:0000256" key="3">
    <source>
        <dbReference type="ARBA" id="ARBA00022490"/>
    </source>
</evidence>
<evidence type="ECO:0000313" key="8">
    <source>
        <dbReference type="EMBL" id="KAG7154438.1"/>
    </source>
</evidence>
<dbReference type="AlphaFoldDB" id="A0A8J5JHL7"/>
<evidence type="ECO:0000256" key="7">
    <source>
        <dbReference type="SAM" id="MobiDB-lite"/>
    </source>
</evidence>
<evidence type="ECO:0000313" key="9">
    <source>
        <dbReference type="Proteomes" id="UP000747542"/>
    </source>
</evidence>
<feature type="region of interest" description="Disordered" evidence="7">
    <location>
        <begin position="180"/>
        <end position="207"/>
    </location>
</feature>
<dbReference type="PANTHER" id="PTHR23162">
    <property type="entry name" value="OUTER DENSE FIBER OF SPERM TAILS 2"/>
    <property type="match status" value="1"/>
</dbReference>
<dbReference type="Proteomes" id="UP000747542">
    <property type="component" value="Unassembled WGS sequence"/>
</dbReference>
<comment type="caution">
    <text evidence="8">The sequence shown here is derived from an EMBL/GenBank/DDBJ whole genome shotgun (WGS) entry which is preliminary data.</text>
</comment>
<comment type="subcellular location">
    <subcellularLocation>
        <location evidence="1">Cytoplasm</location>
        <location evidence="1">Cytoskeleton</location>
        <location evidence="1">Microtubule organizing center</location>
        <location evidence="1">Centrosome</location>
    </subcellularLocation>
</comment>
<proteinExistence type="inferred from homology"/>
<dbReference type="GO" id="GO:1902017">
    <property type="term" value="P:regulation of cilium assembly"/>
    <property type="evidence" value="ECO:0007669"/>
    <property type="project" value="TreeGrafter"/>
</dbReference>
<keyword evidence="9" id="KW-1185">Reference proteome</keyword>
<dbReference type="InterPro" id="IPR027267">
    <property type="entry name" value="AH/BAR_dom_sf"/>
</dbReference>
<evidence type="ECO:0000256" key="2">
    <source>
        <dbReference type="ARBA" id="ARBA00009316"/>
    </source>
</evidence>
<feature type="region of interest" description="Disordered" evidence="7">
    <location>
        <begin position="38"/>
        <end position="60"/>
    </location>
</feature>
<keyword evidence="4 6" id="KW-0175">Coiled coil</keyword>
<evidence type="ECO:0000256" key="1">
    <source>
        <dbReference type="ARBA" id="ARBA00004300"/>
    </source>
</evidence>